<name>A0A1D6P8F2_MAIZE</name>
<accession>A0A1D6P8F2</accession>
<sequence>MGELLKLSRPLQVCKSPRPKSARSSYLFAGGNTDRLTDNLLQGRSNRRWQDSQVSMKGGCSSVNTSCRTKEMYFSDVLFGATHWACSFISSLYDPAYISSIGRQTPQLISQLIQSMSPTLYNPISCLRPAYFSLFLPHL</sequence>
<reference evidence="1" key="1">
    <citation type="submission" date="2015-12" db="EMBL/GenBank/DDBJ databases">
        <title>Update maize B73 reference genome by single molecule sequencing technologies.</title>
        <authorList>
            <consortium name="Maize Genome Sequencing Project"/>
            <person name="Ware D."/>
        </authorList>
    </citation>
    <scope>NUCLEOTIDE SEQUENCE</scope>
    <source>
        <tissue evidence="1">Seedling</tissue>
    </source>
</reference>
<dbReference type="AlphaFoldDB" id="A0A1D6P8F2"/>
<evidence type="ECO:0000313" key="1">
    <source>
        <dbReference type="EMBL" id="AQL06095.1"/>
    </source>
</evidence>
<organism evidence="1">
    <name type="scientific">Zea mays</name>
    <name type="common">Maize</name>
    <dbReference type="NCBI Taxonomy" id="4577"/>
    <lineage>
        <taxon>Eukaryota</taxon>
        <taxon>Viridiplantae</taxon>
        <taxon>Streptophyta</taxon>
        <taxon>Embryophyta</taxon>
        <taxon>Tracheophyta</taxon>
        <taxon>Spermatophyta</taxon>
        <taxon>Magnoliopsida</taxon>
        <taxon>Liliopsida</taxon>
        <taxon>Poales</taxon>
        <taxon>Poaceae</taxon>
        <taxon>PACMAD clade</taxon>
        <taxon>Panicoideae</taxon>
        <taxon>Andropogonodae</taxon>
        <taxon>Andropogoneae</taxon>
        <taxon>Tripsacinae</taxon>
        <taxon>Zea</taxon>
    </lineage>
</organism>
<gene>
    <name evidence="1" type="ORF">ZEAMMB73_Zm00001d047292</name>
</gene>
<protein>
    <submittedName>
        <fullName evidence="1">SPFH/Band 7/PHB domain-containing membrane-associated protein family</fullName>
    </submittedName>
</protein>
<dbReference type="EMBL" id="CM000785">
    <property type="protein sequence ID" value="AQL06095.1"/>
    <property type="molecule type" value="Genomic_DNA"/>
</dbReference>
<proteinExistence type="predicted"/>